<protein>
    <recommendedName>
        <fullName evidence="3 4">Adenylyl cyclase-associated protein</fullName>
    </recommendedName>
</protein>
<comment type="function">
    <text evidence="2">The N-terminal domain binds to adenylyl cyclase, thereby enabling adenylyl cyclase to be activated by upstream regulatory signals, such as Ras. The C-terminal domain is required for normal cellular morphology and growth control.</text>
</comment>
<dbReference type="InterPro" id="IPR006599">
    <property type="entry name" value="CARP_motif"/>
</dbReference>
<dbReference type="FunFam" id="2.160.20.70:FF:000008">
    <property type="entry name" value="Adenylyl cyclase-associated protein"/>
    <property type="match status" value="1"/>
</dbReference>
<comment type="similarity">
    <text evidence="1 4">Belongs to the CAP family.</text>
</comment>
<dbReference type="Pfam" id="PF08603">
    <property type="entry name" value="CAP_C"/>
    <property type="match status" value="1"/>
</dbReference>
<dbReference type="PANTHER" id="PTHR10652:SF0">
    <property type="entry name" value="ADENYLYL CYCLASE-ASSOCIATED PROTEIN"/>
    <property type="match status" value="1"/>
</dbReference>
<proteinExistence type="inferred from homology"/>
<dbReference type="Gene3D" id="1.25.40.330">
    <property type="entry name" value="Adenylate cyclase-associated CAP, N-terminal domain"/>
    <property type="match status" value="1"/>
</dbReference>
<dbReference type="Pfam" id="PF21938">
    <property type="entry name" value="CAP_N"/>
    <property type="match status" value="1"/>
</dbReference>
<dbReference type="InterPro" id="IPR001837">
    <property type="entry name" value="Adenylate_cyclase-assoc_CAP"/>
</dbReference>
<evidence type="ECO:0000259" key="6">
    <source>
        <dbReference type="PROSITE" id="PS51329"/>
    </source>
</evidence>
<reference evidence="7" key="1">
    <citation type="submission" date="2022-09" db="EMBL/GenBank/DDBJ databases">
        <title>Fusarium specimens isolated from Avocado Roots.</title>
        <authorList>
            <person name="Stajich J."/>
            <person name="Roper C."/>
            <person name="Heimlech-Rivalta G."/>
        </authorList>
    </citation>
    <scope>NUCLEOTIDE SEQUENCE</scope>
    <source>
        <strain evidence="7">CF00136</strain>
    </source>
</reference>
<evidence type="ECO:0000256" key="4">
    <source>
        <dbReference type="RuleBase" id="RU000647"/>
    </source>
</evidence>
<feature type="compositionally biased region" description="Pro residues" evidence="5">
    <location>
        <begin position="46"/>
        <end position="60"/>
    </location>
</feature>
<dbReference type="InterPro" id="IPR016098">
    <property type="entry name" value="CAP/MinC_C"/>
</dbReference>
<feature type="region of interest" description="Disordered" evidence="5">
    <location>
        <begin position="335"/>
        <end position="384"/>
    </location>
</feature>
<dbReference type="SUPFAM" id="SSF69340">
    <property type="entry name" value="C-terminal domain of adenylylcyclase associated protein"/>
    <property type="match status" value="1"/>
</dbReference>
<comment type="caution">
    <text evidence="7">The sequence shown here is derived from an EMBL/GenBank/DDBJ whole genome shotgun (WGS) entry which is preliminary data.</text>
</comment>
<dbReference type="PROSITE" id="PS51329">
    <property type="entry name" value="C_CAP_COFACTOR_C"/>
    <property type="match status" value="1"/>
</dbReference>
<dbReference type="InterPro" id="IPR017901">
    <property type="entry name" value="C-CAP_CF_C-like"/>
</dbReference>
<dbReference type="GO" id="GO:0019933">
    <property type="term" value="P:cAMP-mediated signaling"/>
    <property type="evidence" value="ECO:0007669"/>
    <property type="project" value="TreeGrafter"/>
</dbReference>
<keyword evidence="8" id="KW-1185">Reference proteome</keyword>
<dbReference type="Pfam" id="PF01213">
    <property type="entry name" value="CAP_N-CM"/>
    <property type="match status" value="1"/>
</dbReference>
<dbReference type="FunFam" id="1.25.40.330:FF:000001">
    <property type="entry name" value="Adenylyl cyclase-associated protein"/>
    <property type="match status" value="1"/>
</dbReference>
<dbReference type="SUPFAM" id="SSF101278">
    <property type="entry name" value="N-terminal domain of adenylylcyclase associated protein, CAP"/>
    <property type="match status" value="1"/>
</dbReference>
<dbReference type="Proteomes" id="UP001152049">
    <property type="component" value="Unassembled WGS sequence"/>
</dbReference>
<dbReference type="GO" id="GO:0003779">
    <property type="term" value="F:actin binding"/>
    <property type="evidence" value="ECO:0007669"/>
    <property type="project" value="InterPro"/>
</dbReference>
<feature type="region of interest" description="Disordered" evidence="5">
    <location>
        <begin position="268"/>
        <end position="303"/>
    </location>
</feature>
<dbReference type="InterPro" id="IPR036222">
    <property type="entry name" value="CAP_N_sf"/>
</dbReference>
<evidence type="ECO:0000256" key="2">
    <source>
        <dbReference type="ARBA" id="ARBA00054756"/>
    </source>
</evidence>
<feature type="compositionally biased region" description="Low complexity" evidence="5">
    <location>
        <begin position="61"/>
        <end position="78"/>
    </location>
</feature>
<evidence type="ECO:0000256" key="5">
    <source>
        <dbReference type="SAM" id="MobiDB-lite"/>
    </source>
</evidence>
<dbReference type="GO" id="GO:0005737">
    <property type="term" value="C:cytoplasm"/>
    <property type="evidence" value="ECO:0007669"/>
    <property type="project" value="TreeGrafter"/>
</dbReference>
<gene>
    <name evidence="7" type="primary">SRV2</name>
    <name evidence="7" type="ORF">NW762_014763</name>
</gene>
<feature type="compositionally biased region" description="Pro residues" evidence="5">
    <location>
        <begin position="274"/>
        <end position="299"/>
    </location>
</feature>
<evidence type="ECO:0000313" key="8">
    <source>
        <dbReference type="Proteomes" id="UP001152049"/>
    </source>
</evidence>
<dbReference type="PANTHER" id="PTHR10652">
    <property type="entry name" value="ADENYLYL CYCLASE-ASSOCIATED PROTEIN"/>
    <property type="match status" value="1"/>
</dbReference>
<name>A0A9W8RL42_9HYPO</name>
<feature type="compositionally biased region" description="Polar residues" evidence="5">
    <location>
        <begin position="344"/>
        <end position="359"/>
    </location>
</feature>
<dbReference type="GO" id="GO:0007015">
    <property type="term" value="P:actin filament organization"/>
    <property type="evidence" value="ECO:0007669"/>
    <property type="project" value="TreeGrafter"/>
</dbReference>
<feature type="domain" description="C-CAP/cofactor C-like" evidence="6">
    <location>
        <begin position="379"/>
        <end position="514"/>
    </location>
</feature>
<dbReference type="InterPro" id="IPR053950">
    <property type="entry name" value="CAP_N"/>
</dbReference>
<evidence type="ECO:0000256" key="1">
    <source>
        <dbReference type="ARBA" id="ARBA00007659"/>
    </source>
</evidence>
<sequence>MAAANNQMHNLTTLIKRLEAATSRLEDIASSTGPPADAPVLNQTIPSPPNPSVVAPPPPAASSASKATPAAEPEPAAEPLPESIEEFDAFLNSSVDKYVKLSHQLGGVVAEQAALVKGGFQEQRKFLLISTKAKKPNLSGPDLPVYESLIKPINEALMAVTELKDANRPNPMYTQLSTVSDGIMVLAWVTIDTRPYKHVDECLGSAQFFGNRVLKEQKDKDPKQIEWIQSFYQIFRDLADYVKQYFPNGIPWNPNGEPAQEVIKSLSVASTSAPAPPAPAPAAGGAPPPPPPPPGPPPVLDIKTEDAPAAAPAGGFGAVFSELNKGDAVTKGLRKVDKSEMTHKNPSLRSGSAVSTGQRGKSPAPGKKPKPENMRIKKPAKKELEGNKWTVENFEKEAEPIEIEASLTQSVLISRCNNTTVIVRGKANQVTVENSTRLSLIVDTLVSTVDVVKAQNFALQVMGTIPTVMLDQIDSAQIYFSKESIGTKVFTSKSAGINLNVISGEDGDYKEVPLPSQICSYYDESKGDLVNEIVAHAG</sequence>
<dbReference type="InterPro" id="IPR013912">
    <property type="entry name" value="Adenylate_cyclase-assoc_CAP_C"/>
</dbReference>
<dbReference type="GO" id="GO:0008179">
    <property type="term" value="F:adenylate cyclase binding"/>
    <property type="evidence" value="ECO:0007669"/>
    <property type="project" value="TreeGrafter"/>
</dbReference>
<dbReference type="AlphaFoldDB" id="A0A9W8RL42"/>
<evidence type="ECO:0000256" key="3">
    <source>
        <dbReference type="ARBA" id="ARBA00072052"/>
    </source>
</evidence>
<dbReference type="Gene3D" id="2.160.20.70">
    <property type="match status" value="1"/>
</dbReference>
<organism evidence="7 8">
    <name type="scientific">Fusarium torreyae</name>
    <dbReference type="NCBI Taxonomy" id="1237075"/>
    <lineage>
        <taxon>Eukaryota</taxon>
        <taxon>Fungi</taxon>
        <taxon>Dikarya</taxon>
        <taxon>Ascomycota</taxon>
        <taxon>Pezizomycotina</taxon>
        <taxon>Sordariomycetes</taxon>
        <taxon>Hypocreomycetidae</taxon>
        <taxon>Hypocreales</taxon>
        <taxon>Nectriaceae</taxon>
        <taxon>Fusarium</taxon>
    </lineage>
</organism>
<dbReference type="InterPro" id="IPR036223">
    <property type="entry name" value="CAP_C_sf"/>
</dbReference>
<evidence type="ECO:0000313" key="7">
    <source>
        <dbReference type="EMBL" id="KAJ4243571.1"/>
    </source>
</evidence>
<dbReference type="SMART" id="SM00673">
    <property type="entry name" value="CARP"/>
    <property type="match status" value="2"/>
</dbReference>
<dbReference type="InterPro" id="IPR018106">
    <property type="entry name" value="CAP_CS_N"/>
</dbReference>
<accession>A0A9W8RL42</accession>
<feature type="region of interest" description="Disordered" evidence="5">
    <location>
        <begin position="26"/>
        <end position="78"/>
    </location>
</feature>
<dbReference type="PROSITE" id="PS01088">
    <property type="entry name" value="CAP_1"/>
    <property type="match status" value="1"/>
</dbReference>
<dbReference type="EMBL" id="JAOQAZ010000056">
    <property type="protein sequence ID" value="KAJ4243571.1"/>
    <property type="molecule type" value="Genomic_DNA"/>
</dbReference>
<dbReference type="InterPro" id="IPR013992">
    <property type="entry name" value="Adenylate_cyclase-assoc_CAP_N"/>
</dbReference>
<dbReference type="OrthoDB" id="77251at2759"/>
<feature type="compositionally biased region" description="Basic and acidic residues" evidence="5">
    <location>
        <begin position="369"/>
        <end position="384"/>
    </location>
</feature>